<feature type="region of interest" description="Disordered" evidence="1">
    <location>
        <begin position="74"/>
        <end position="108"/>
    </location>
</feature>
<keyword evidence="3" id="KW-1185">Reference proteome</keyword>
<proteinExistence type="predicted"/>
<feature type="compositionally biased region" description="Basic and acidic residues" evidence="1">
    <location>
        <begin position="243"/>
        <end position="253"/>
    </location>
</feature>
<feature type="compositionally biased region" description="Basic and acidic residues" evidence="1">
    <location>
        <begin position="370"/>
        <end position="389"/>
    </location>
</feature>
<evidence type="ECO:0000313" key="3">
    <source>
        <dbReference type="Proteomes" id="UP001044222"/>
    </source>
</evidence>
<dbReference type="EMBL" id="JAFIRN010000001">
    <property type="protein sequence ID" value="KAG5857971.1"/>
    <property type="molecule type" value="Genomic_DNA"/>
</dbReference>
<feature type="non-terminal residue" evidence="2">
    <location>
        <position position="453"/>
    </location>
</feature>
<feature type="region of interest" description="Disordered" evidence="1">
    <location>
        <begin position="182"/>
        <end position="389"/>
    </location>
</feature>
<sequence>WCRRPPGRRHHHGKQDLQQLELAQRRHLRRHRHHHHRLWKHRAEDVQRPDLLHLLRPLRGPPVLHLDQRAGQVLRGQGQTPGAVPDEERGHPAQGPVHLHRHLRPVGGAGPSGDPALCLHVPGGLVLRGGAVLLLRHFDHHRLRGHGGGGRPERGLPDPVPLLRGGVDLPGPGLALPLLQLEGAHGGGGAQGPEEAEEDEEAVRGRDADLQGGQQVAAAVPVRQRREHLQLPVQEAGGLQRPHQADRLQEGRAGRRQRRGRGRGRGRGRQGRGPLQELQRHGGLRQRHPELGPLAAPEAAVQLQRPHDRGLHQVQELPDGPGGGHAADRGAGRGRPGGAGGRVREPAGQGRGRDGRQPAVGLQGLPVAHLPERQHHLHRRGEPAGRGRADQAVHLGRERLPGVGDGLQGGAGLGVGGLGGDGGVGVHHGQLGPLPLLRAAGGGVRQGGQHGDL</sequence>
<gene>
    <name evidence="2" type="ORF">ANANG_G00025120</name>
</gene>
<accession>A0A9D3MZI0</accession>
<feature type="compositionally biased region" description="Low complexity" evidence="1">
    <location>
        <begin position="291"/>
        <end position="300"/>
    </location>
</feature>
<organism evidence="2 3">
    <name type="scientific">Anguilla anguilla</name>
    <name type="common">European freshwater eel</name>
    <name type="synonym">Muraena anguilla</name>
    <dbReference type="NCBI Taxonomy" id="7936"/>
    <lineage>
        <taxon>Eukaryota</taxon>
        <taxon>Metazoa</taxon>
        <taxon>Chordata</taxon>
        <taxon>Craniata</taxon>
        <taxon>Vertebrata</taxon>
        <taxon>Euteleostomi</taxon>
        <taxon>Actinopterygii</taxon>
        <taxon>Neopterygii</taxon>
        <taxon>Teleostei</taxon>
        <taxon>Anguilliformes</taxon>
        <taxon>Anguillidae</taxon>
        <taxon>Anguilla</taxon>
    </lineage>
</organism>
<evidence type="ECO:0000313" key="2">
    <source>
        <dbReference type="EMBL" id="KAG5857971.1"/>
    </source>
</evidence>
<comment type="caution">
    <text evidence="2">The sequence shown here is derived from an EMBL/GenBank/DDBJ whole genome shotgun (WGS) entry which is preliminary data.</text>
</comment>
<feature type="compositionally biased region" description="Basic residues" evidence="1">
    <location>
        <begin position="254"/>
        <end position="270"/>
    </location>
</feature>
<evidence type="ECO:0000256" key="1">
    <source>
        <dbReference type="SAM" id="MobiDB-lite"/>
    </source>
</evidence>
<dbReference type="Proteomes" id="UP001044222">
    <property type="component" value="Unassembled WGS sequence"/>
</dbReference>
<dbReference type="AlphaFoldDB" id="A0A9D3MZI0"/>
<reference evidence="2" key="1">
    <citation type="submission" date="2021-01" db="EMBL/GenBank/DDBJ databases">
        <title>A chromosome-scale assembly of European eel, Anguilla anguilla.</title>
        <authorList>
            <person name="Henkel C."/>
            <person name="Jong-Raadsen S.A."/>
            <person name="Dufour S."/>
            <person name="Weltzien F.-A."/>
            <person name="Palstra A.P."/>
            <person name="Pelster B."/>
            <person name="Spaink H.P."/>
            <person name="Van Den Thillart G.E."/>
            <person name="Jansen H."/>
            <person name="Zahm M."/>
            <person name="Klopp C."/>
            <person name="Cedric C."/>
            <person name="Louis A."/>
            <person name="Berthelot C."/>
            <person name="Parey E."/>
            <person name="Roest Crollius H."/>
            <person name="Montfort J."/>
            <person name="Robinson-Rechavi M."/>
            <person name="Bucao C."/>
            <person name="Bouchez O."/>
            <person name="Gislard M."/>
            <person name="Lluch J."/>
            <person name="Milhes M."/>
            <person name="Lampietro C."/>
            <person name="Lopez Roques C."/>
            <person name="Donnadieu C."/>
            <person name="Braasch I."/>
            <person name="Desvignes T."/>
            <person name="Postlethwait J."/>
            <person name="Bobe J."/>
            <person name="Guiguen Y."/>
            <person name="Dirks R."/>
        </authorList>
    </citation>
    <scope>NUCLEOTIDE SEQUENCE</scope>
    <source>
        <strain evidence="2">Tag_6206</strain>
        <tissue evidence="2">Liver</tissue>
    </source>
</reference>
<feature type="non-terminal residue" evidence="2">
    <location>
        <position position="1"/>
    </location>
</feature>
<name>A0A9D3MZI0_ANGAN</name>
<protein>
    <submittedName>
        <fullName evidence="2">Uncharacterized protein</fullName>
    </submittedName>
</protein>